<protein>
    <submittedName>
        <fullName evidence="3">Uncharacterized protein</fullName>
    </submittedName>
</protein>
<name>W2KY01_PHYNI</name>
<proteinExistence type="predicted"/>
<organism evidence="3">
    <name type="scientific">Phytophthora nicotianae</name>
    <name type="common">Potato buckeye rot agent</name>
    <name type="synonym">Phytophthora parasitica</name>
    <dbReference type="NCBI Taxonomy" id="4792"/>
    <lineage>
        <taxon>Eukaryota</taxon>
        <taxon>Sar</taxon>
        <taxon>Stramenopiles</taxon>
        <taxon>Oomycota</taxon>
        <taxon>Peronosporomycetes</taxon>
        <taxon>Peronosporales</taxon>
        <taxon>Peronosporaceae</taxon>
        <taxon>Phytophthora</taxon>
    </lineage>
</organism>
<dbReference type="EMBL" id="KI680395">
    <property type="protein sequence ID" value="ETL90061.1"/>
    <property type="molecule type" value="Genomic_DNA"/>
</dbReference>
<gene>
    <name evidence="2" type="ORF">L916_11218</name>
    <name evidence="3" type="ORF">L917_11116</name>
</gene>
<dbReference type="AlphaFoldDB" id="W2KY01"/>
<evidence type="ECO:0000256" key="1">
    <source>
        <dbReference type="SAM" id="MobiDB-lite"/>
    </source>
</evidence>
<dbReference type="VEuPathDB" id="FungiDB:PPTG_15312"/>
<reference evidence="3" key="1">
    <citation type="submission" date="2013-11" db="EMBL/GenBank/DDBJ databases">
        <title>The Genome Sequence of Phytophthora parasitica CHvinca01.</title>
        <authorList>
            <consortium name="The Broad Institute Genomics Platform"/>
            <person name="Russ C."/>
            <person name="Tyler B."/>
            <person name="Panabieres F."/>
            <person name="Shan W."/>
            <person name="Tripathy S."/>
            <person name="Grunwald N."/>
            <person name="Machado M."/>
            <person name="Johnson C.S."/>
            <person name="Arredondo F."/>
            <person name="Hong C."/>
            <person name="Coffey M."/>
            <person name="Young S.K."/>
            <person name="Zeng Q."/>
            <person name="Gargeya S."/>
            <person name="Fitzgerald M."/>
            <person name="Abouelleil A."/>
            <person name="Alvarado L."/>
            <person name="Chapman S.B."/>
            <person name="Gainer-Dewar J."/>
            <person name="Goldberg J."/>
            <person name="Griggs A."/>
            <person name="Gujja S."/>
            <person name="Hansen M."/>
            <person name="Howarth C."/>
            <person name="Imamovic A."/>
            <person name="Ireland A."/>
            <person name="Larimer J."/>
            <person name="McCowan C."/>
            <person name="Murphy C."/>
            <person name="Pearson M."/>
            <person name="Poon T.W."/>
            <person name="Priest M."/>
            <person name="Roberts A."/>
            <person name="Saif S."/>
            <person name="Shea T."/>
            <person name="Sykes S."/>
            <person name="Wortman J."/>
            <person name="Nusbaum C."/>
            <person name="Birren B."/>
        </authorList>
    </citation>
    <scope>NUCLEOTIDE SEQUENCE [LARGE SCALE GENOMIC DNA]</scope>
    <source>
        <strain evidence="3">CHvinca01</strain>
    </source>
</reference>
<dbReference type="EMBL" id="KI673671">
    <property type="protein sequence ID" value="ETL36882.1"/>
    <property type="molecule type" value="Genomic_DNA"/>
</dbReference>
<sequence>MRAFSTGAPTLTADARSRARSSTPPASTEVPAVPDDMSDDPAVAVTLSSPSCSVTPPVGSSETAIAFGVSREDVTEFWKMLQRQSVPLNYGTMLPNTLHGSIRSVATLKNFFEALVPGTYLVSAGQNDITVSS</sequence>
<dbReference type="Proteomes" id="UP000054423">
    <property type="component" value="Unassembled WGS sequence"/>
</dbReference>
<dbReference type="OrthoDB" id="126986at2759"/>
<accession>W2KY01</accession>
<evidence type="ECO:0000313" key="3">
    <source>
        <dbReference type="EMBL" id="ETL90061.1"/>
    </source>
</evidence>
<evidence type="ECO:0000313" key="2">
    <source>
        <dbReference type="EMBL" id="ETL36882.1"/>
    </source>
</evidence>
<feature type="compositionally biased region" description="Low complexity" evidence="1">
    <location>
        <begin position="10"/>
        <end position="28"/>
    </location>
</feature>
<reference evidence="2" key="2">
    <citation type="submission" date="2013-11" db="EMBL/GenBank/DDBJ databases">
        <title>The Genome Sequence of Phytophthora parasitica CJ05E6.</title>
        <authorList>
            <consortium name="The Broad Institute Genomics Platform"/>
            <person name="Russ C."/>
            <person name="Tyler B."/>
            <person name="Panabieres F."/>
            <person name="Shan W."/>
            <person name="Tripathy S."/>
            <person name="Grunwald N."/>
            <person name="Machado M."/>
            <person name="Johnson C.S."/>
            <person name="Arredondo F."/>
            <person name="Hong C."/>
            <person name="Coffey M."/>
            <person name="Young S.K."/>
            <person name="Zeng Q."/>
            <person name="Gargeya S."/>
            <person name="Fitzgerald M."/>
            <person name="Abouelleil A."/>
            <person name="Alvarado L."/>
            <person name="Chapman S.B."/>
            <person name="Gainer-Dewar J."/>
            <person name="Goldberg J."/>
            <person name="Griggs A."/>
            <person name="Gujja S."/>
            <person name="Hansen M."/>
            <person name="Howarth C."/>
            <person name="Imamovic A."/>
            <person name="Ireland A."/>
            <person name="Larimer J."/>
            <person name="McCowan C."/>
            <person name="Murphy C."/>
            <person name="Pearson M."/>
            <person name="Poon T.W."/>
            <person name="Priest M."/>
            <person name="Roberts A."/>
            <person name="Saif S."/>
            <person name="Shea T."/>
            <person name="Sykes S."/>
            <person name="Wortman J."/>
            <person name="Nusbaum C."/>
            <person name="Birren B."/>
        </authorList>
    </citation>
    <scope>NUCLEOTIDE SEQUENCE [LARGE SCALE GENOMIC DNA]</scope>
    <source>
        <strain evidence="2">CJ05E6</strain>
    </source>
</reference>
<dbReference type="Proteomes" id="UP000053864">
    <property type="component" value="Unassembled WGS sequence"/>
</dbReference>
<feature type="region of interest" description="Disordered" evidence="1">
    <location>
        <begin position="1"/>
        <end position="40"/>
    </location>
</feature>